<evidence type="ECO:0000313" key="2">
    <source>
        <dbReference type="EMBL" id="CAD8107822.1"/>
    </source>
</evidence>
<sequence>MQVQHEIKKKMDDKKKFVYEKMRDNQINQSKLCYALEINYDNSMILVGEESAIKVYTFNSNKMKFLQLLQSHQYEVLTLNYFPNKSQFFLSGSVDSSLIIWAKNLLAKPKIIQKLKEHTSTIFCVILYFNDKNLIVSGGDDSTIKFWTTKQLNLYQWFCFQTIREDTYQVLGLSINQEGSQIASCHLNYQIFVMEQEKHSIFWLIKQKIDVDMYGYHICFINNNTFVTSSDRTCNLSTYCLDSTTSNYILIDQKQLPSSDCNDILFPTILNYKKNLILNKNGSNINILRVLKNQQQFAQLELEQTITFKGSENFIGTISNDGNYIITWDDKSSKIQIWSLQNNY</sequence>
<keyword evidence="3" id="KW-1185">Reference proteome</keyword>
<name>A0A8S1PXM3_9CILI</name>
<dbReference type="PROSITE" id="PS50294">
    <property type="entry name" value="WD_REPEATS_REGION"/>
    <property type="match status" value="2"/>
</dbReference>
<dbReference type="GO" id="GO:0097361">
    <property type="term" value="C:cytosolic [4Fe-4S] assembly targeting complex"/>
    <property type="evidence" value="ECO:0007669"/>
    <property type="project" value="TreeGrafter"/>
</dbReference>
<evidence type="ECO:0000256" key="1">
    <source>
        <dbReference type="PROSITE-ProRule" id="PRU00221"/>
    </source>
</evidence>
<protein>
    <submittedName>
        <fullName evidence="2">Uncharacterized protein</fullName>
    </submittedName>
</protein>
<dbReference type="Proteomes" id="UP000692954">
    <property type="component" value="Unassembled WGS sequence"/>
</dbReference>
<dbReference type="PROSITE" id="PS50082">
    <property type="entry name" value="WD_REPEATS_2"/>
    <property type="match status" value="2"/>
</dbReference>
<organism evidence="2 3">
    <name type="scientific">Paramecium sonneborni</name>
    <dbReference type="NCBI Taxonomy" id="65129"/>
    <lineage>
        <taxon>Eukaryota</taxon>
        <taxon>Sar</taxon>
        <taxon>Alveolata</taxon>
        <taxon>Ciliophora</taxon>
        <taxon>Intramacronucleata</taxon>
        <taxon>Oligohymenophorea</taxon>
        <taxon>Peniculida</taxon>
        <taxon>Parameciidae</taxon>
        <taxon>Paramecium</taxon>
    </lineage>
</organism>
<dbReference type="EMBL" id="CAJJDN010000089">
    <property type="protein sequence ID" value="CAD8107822.1"/>
    <property type="molecule type" value="Genomic_DNA"/>
</dbReference>
<accession>A0A8S1PXM3</accession>
<dbReference type="PANTHER" id="PTHR19920:SF0">
    <property type="entry name" value="CYTOSOLIC IRON-SULFUR PROTEIN ASSEMBLY PROTEIN CIAO1-RELATED"/>
    <property type="match status" value="1"/>
</dbReference>
<comment type="caution">
    <text evidence="2">The sequence shown here is derived from an EMBL/GenBank/DDBJ whole genome shotgun (WGS) entry which is preliminary data.</text>
</comment>
<dbReference type="PANTHER" id="PTHR19920">
    <property type="entry name" value="WD40 PROTEIN CIAO1"/>
    <property type="match status" value="1"/>
</dbReference>
<dbReference type="Pfam" id="PF00400">
    <property type="entry name" value="WD40"/>
    <property type="match status" value="2"/>
</dbReference>
<reference evidence="2" key="1">
    <citation type="submission" date="2021-01" db="EMBL/GenBank/DDBJ databases">
        <authorList>
            <consortium name="Genoscope - CEA"/>
            <person name="William W."/>
        </authorList>
    </citation>
    <scope>NUCLEOTIDE SEQUENCE</scope>
</reference>
<dbReference type="SMART" id="SM00320">
    <property type="entry name" value="WD40"/>
    <property type="match status" value="4"/>
</dbReference>
<keyword evidence="1" id="KW-0853">WD repeat</keyword>
<dbReference type="AlphaFoldDB" id="A0A8S1PXM3"/>
<gene>
    <name evidence="2" type="ORF">PSON_ATCC_30995.1.T0890221</name>
</gene>
<feature type="repeat" description="WD" evidence="1">
    <location>
        <begin position="69"/>
        <end position="101"/>
    </location>
</feature>
<proteinExistence type="predicted"/>
<dbReference type="OrthoDB" id="3238562at2759"/>
<dbReference type="InterPro" id="IPR001680">
    <property type="entry name" value="WD40_rpt"/>
</dbReference>
<feature type="repeat" description="WD" evidence="1">
    <location>
        <begin position="115"/>
        <end position="147"/>
    </location>
</feature>
<dbReference type="GO" id="GO:0016226">
    <property type="term" value="P:iron-sulfur cluster assembly"/>
    <property type="evidence" value="ECO:0007669"/>
    <property type="project" value="TreeGrafter"/>
</dbReference>
<evidence type="ECO:0000313" key="3">
    <source>
        <dbReference type="Proteomes" id="UP000692954"/>
    </source>
</evidence>